<accession>A0A9P5Q3R1</accession>
<evidence type="ECO:0000313" key="2">
    <source>
        <dbReference type="EMBL" id="KAF9077849.1"/>
    </source>
</evidence>
<comment type="caution">
    <text evidence="2">The sequence shown here is derived from an EMBL/GenBank/DDBJ whole genome shotgun (WGS) entry which is preliminary data.</text>
</comment>
<organism evidence="2 3">
    <name type="scientific">Rhodocollybia butyracea</name>
    <dbReference type="NCBI Taxonomy" id="206335"/>
    <lineage>
        <taxon>Eukaryota</taxon>
        <taxon>Fungi</taxon>
        <taxon>Dikarya</taxon>
        <taxon>Basidiomycota</taxon>
        <taxon>Agaricomycotina</taxon>
        <taxon>Agaricomycetes</taxon>
        <taxon>Agaricomycetidae</taxon>
        <taxon>Agaricales</taxon>
        <taxon>Marasmiineae</taxon>
        <taxon>Omphalotaceae</taxon>
        <taxon>Rhodocollybia</taxon>
    </lineage>
</organism>
<keyword evidence="1" id="KW-0812">Transmembrane</keyword>
<reference evidence="2" key="1">
    <citation type="submission" date="2020-11" db="EMBL/GenBank/DDBJ databases">
        <authorList>
            <consortium name="DOE Joint Genome Institute"/>
            <person name="Ahrendt S."/>
            <person name="Riley R."/>
            <person name="Andreopoulos W."/>
            <person name="Labutti K."/>
            <person name="Pangilinan J."/>
            <person name="Ruiz-Duenas F.J."/>
            <person name="Barrasa J.M."/>
            <person name="Sanchez-Garcia M."/>
            <person name="Camarero S."/>
            <person name="Miyauchi S."/>
            <person name="Serrano A."/>
            <person name="Linde D."/>
            <person name="Babiker R."/>
            <person name="Drula E."/>
            <person name="Ayuso-Fernandez I."/>
            <person name="Pacheco R."/>
            <person name="Padilla G."/>
            <person name="Ferreira P."/>
            <person name="Barriuso J."/>
            <person name="Kellner H."/>
            <person name="Castanera R."/>
            <person name="Alfaro M."/>
            <person name="Ramirez L."/>
            <person name="Pisabarro A.G."/>
            <person name="Kuo A."/>
            <person name="Tritt A."/>
            <person name="Lipzen A."/>
            <person name="He G."/>
            <person name="Yan M."/>
            <person name="Ng V."/>
            <person name="Cullen D."/>
            <person name="Martin F."/>
            <person name="Rosso M.-N."/>
            <person name="Henrissat B."/>
            <person name="Hibbett D."/>
            <person name="Martinez A.T."/>
            <person name="Grigoriev I.V."/>
        </authorList>
    </citation>
    <scope>NUCLEOTIDE SEQUENCE</scope>
    <source>
        <strain evidence="2">AH 40177</strain>
    </source>
</reference>
<dbReference type="Proteomes" id="UP000772434">
    <property type="component" value="Unassembled WGS sequence"/>
</dbReference>
<sequence length="251" mass="28240">MSLSNEYVKLPTSEHVSLPGSPTTSLCSTSPRPFLPKFSDSEARFLDFASPASHLEDMDIADALALKLRKKLLSEITGLALRTFFLPPVGFRCESRAENMGLHQHFDFFNPSLHVQDVNHSFHVQHVLSHSSAPISETEIGREKAHVFLHFFLVLFCYDAILVLFIFRNVRGFISSKITRALFSCSAISETKNISLPRTGQWEFTDTHNIRVPCDLILAPGNPKQLFSRMTGRFWPGNLELSTLCSSQSLQ</sequence>
<keyword evidence="1" id="KW-0472">Membrane</keyword>
<gene>
    <name evidence="2" type="ORF">BDP27DRAFT_1441849</name>
</gene>
<evidence type="ECO:0000313" key="3">
    <source>
        <dbReference type="Proteomes" id="UP000772434"/>
    </source>
</evidence>
<dbReference type="EMBL" id="JADNRY010000003">
    <property type="protein sequence ID" value="KAF9077849.1"/>
    <property type="molecule type" value="Genomic_DNA"/>
</dbReference>
<evidence type="ECO:0000256" key="1">
    <source>
        <dbReference type="SAM" id="Phobius"/>
    </source>
</evidence>
<protein>
    <submittedName>
        <fullName evidence="2">Uncharacterized protein</fullName>
    </submittedName>
</protein>
<proteinExistence type="predicted"/>
<feature type="transmembrane region" description="Helical" evidence="1">
    <location>
        <begin position="147"/>
        <end position="167"/>
    </location>
</feature>
<name>A0A9P5Q3R1_9AGAR</name>
<keyword evidence="3" id="KW-1185">Reference proteome</keyword>
<keyword evidence="1" id="KW-1133">Transmembrane helix</keyword>
<dbReference type="AlphaFoldDB" id="A0A9P5Q3R1"/>